<accession>A0A4D6EGR8</accession>
<evidence type="ECO:0000313" key="4">
    <source>
        <dbReference type="Proteomes" id="UP001237152"/>
    </source>
</evidence>
<keyword evidence="2" id="KW-0812">Transmembrane</keyword>
<feature type="transmembrane region" description="Helical" evidence="2">
    <location>
        <begin position="313"/>
        <end position="331"/>
    </location>
</feature>
<protein>
    <submittedName>
        <fullName evidence="3">Uncharacterized protein</fullName>
    </submittedName>
</protein>
<feature type="region of interest" description="Disordered" evidence="1">
    <location>
        <begin position="51"/>
        <end position="91"/>
    </location>
</feature>
<evidence type="ECO:0000256" key="1">
    <source>
        <dbReference type="SAM" id="MobiDB-lite"/>
    </source>
</evidence>
<name>A0A4D6EGR8_9VIRU</name>
<evidence type="ECO:0000256" key="2">
    <source>
        <dbReference type="SAM" id="Phobius"/>
    </source>
</evidence>
<feature type="transmembrane region" description="Helical" evidence="2">
    <location>
        <begin position="262"/>
        <end position="285"/>
    </location>
</feature>
<sequence>MTKRAAVSGDSSRWSLFFLVFHGAGRPCRRSVVDGVFFFRHFFHSALWRKSAQHSRRPHKRPSPGGPGLARRQREKRVHCHASPLDRHAHRRQRSFSHLWRASSHYAREFAQGEPKQSIRPTSPISFASKALPVAMHSNYGGGSWRAPPMSGGSKMAAIHQCLDAMRPLSPCPPFAPAMVAPTMAALDALPEPFCPQPAPPIAPLAAVVHAQPAAPPCELPPPQVVAATSTASCPTATTPAPEATARAVASERAAAALRSPALLALATAIVVVLVLIVVAPPFVLRKRGGVGSHDDPACRWSKPRAQVDPVRLLVWGLLAGAAAFALPLAIDRVMTPPSPSSTKPALRRPRKGA</sequence>
<organism evidence="3 4">
    <name type="scientific">Pandoravirus celtis</name>
    <dbReference type="NCBI Taxonomy" id="2568002"/>
    <lineage>
        <taxon>Viruses</taxon>
        <taxon>Pandoravirus</taxon>
    </lineage>
</organism>
<feature type="compositionally biased region" description="Basic residues" evidence="1">
    <location>
        <begin position="51"/>
        <end position="62"/>
    </location>
</feature>
<keyword evidence="2" id="KW-1133">Transmembrane helix</keyword>
<feature type="compositionally biased region" description="Basic residues" evidence="1">
    <location>
        <begin position="71"/>
        <end position="80"/>
    </location>
</feature>
<gene>
    <name evidence="3" type="ORF">pclt_cds_279</name>
</gene>
<proteinExistence type="predicted"/>
<evidence type="ECO:0000313" key="3">
    <source>
        <dbReference type="EMBL" id="QBZ80877.1"/>
    </source>
</evidence>
<dbReference type="EMBL" id="MK174290">
    <property type="protein sequence ID" value="QBZ80877.1"/>
    <property type="molecule type" value="Genomic_DNA"/>
</dbReference>
<keyword evidence="2" id="KW-0472">Membrane</keyword>
<reference evidence="3" key="1">
    <citation type="journal article" date="2019" name="Front. Microbiol.">
        <title>Pandoravirus Celtis Illustrates the Microevolution Processes at Work in the Giant Pandoraviridae Genomes.</title>
        <authorList>
            <person name="Legendre M."/>
            <person name="Alempic J.M."/>
            <person name="Philippe N."/>
            <person name="Lartigue A."/>
            <person name="Jeudy S."/>
            <person name="Poirot O."/>
            <person name="Ta N.T."/>
            <person name="Nin S."/>
            <person name="Coute Y."/>
            <person name="Abergel C."/>
            <person name="Claverie J.M."/>
        </authorList>
    </citation>
    <scope>NUCLEOTIDE SEQUENCE</scope>
</reference>
<dbReference type="Proteomes" id="UP001237152">
    <property type="component" value="Segment"/>
</dbReference>